<dbReference type="AlphaFoldDB" id="A0A4R7JMQ9"/>
<dbReference type="SUPFAM" id="SSF46565">
    <property type="entry name" value="Chaperone J-domain"/>
    <property type="match status" value="1"/>
</dbReference>
<keyword evidence="1" id="KW-0143">Chaperone</keyword>
<organism evidence="3 4">
    <name type="scientific">Halospina denitrificans</name>
    <dbReference type="NCBI Taxonomy" id="332522"/>
    <lineage>
        <taxon>Bacteria</taxon>
        <taxon>Pseudomonadati</taxon>
        <taxon>Pseudomonadota</taxon>
        <taxon>Gammaproteobacteria</taxon>
        <taxon>Halospina</taxon>
    </lineage>
</organism>
<dbReference type="EMBL" id="SOAX01000005">
    <property type="protein sequence ID" value="TDT39391.1"/>
    <property type="molecule type" value="Genomic_DNA"/>
</dbReference>
<comment type="caution">
    <text evidence="3">The sequence shown here is derived from an EMBL/GenBank/DDBJ whole genome shotgun (WGS) entry which is preliminary data.</text>
</comment>
<evidence type="ECO:0000313" key="3">
    <source>
        <dbReference type="EMBL" id="TDT39391.1"/>
    </source>
</evidence>
<reference evidence="3 4" key="1">
    <citation type="submission" date="2019-03" db="EMBL/GenBank/DDBJ databases">
        <title>Genomic Encyclopedia of Type Strains, Phase IV (KMG-IV): sequencing the most valuable type-strain genomes for metagenomic binning, comparative biology and taxonomic classification.</title>
        <authorList>
            <person name="Goeker M."/>
        </authorList>
    </citation>
    <scope>NUCLEOTIDE SEQUENCE [LARGE SCALE GENOMIC DNA]</scope>
    <source>
        <strain evidence="3 4">DSM 15505</strain>
    </source>
</reference>
<sequence>MGMEAPTRPGPVKPAQQSLNELLSRLAEAVEAILRTHPDGLSELALLRALQRPPWSVLGEIDFNTPAALYPVHFLLFHTLYQWRKELVTEGRETLEINALSIRLRPLTGGDSRQPDQADPLQAFYLDLSNHDLGEATINRMLDDFWNGIQRPLESELNAACSLLDIECPPPDLGTAQKQFRRLAMTHHPDRGGSKERLQDLNHAIATIKHHFRGSS</sequence>
<gene>
    <name evidence="3" type="ORF">DES49_2316</name>
</gene>
<evidence type="ECO:0000313" key="4">
    <source>
        <dbReference type="Proteomes" id="UP000295830"/>
    </source>
</evidence>
<dbReference type="Gene3D" id="1.10.287.110">
    <property type="entry name" value="DnaJ domain"/>
    <property type="match status" value="1"/>
</dbReference>
<feature type="domain" description="DnaJ-related protein N-terminal" evidence="2">
    <location>
        <begin position="25"/>
        <end position="148"/>
    </location>
</feature>
<dbReference type="Proteomes" id="UP000295830">
    <property type="component" value="Unassembled WGS sequence"/>
</dbReference>
<proteinExistence type="predicted"/>
<name>A0A4R7JMQ9_9GAMM</name>
<accession>A0A4R7JMQ9</accession>
<protein>
    <submittedName>
        <fullName evidence="3">DnaJ-like protein</fullName>
    </submittedName>
</protein>
<dbReference type="InterPro" id="IPR036869">
    <property type="entry name" value="J_dom_sf"/>
</dbReference>
<dbReference type="Pfam" id="PF12339">
    <property type="entry name" value="DNAJ_related"/>
    <property type="match status" value="1"/>
</dbReference>
<keyword evidence="4" id="KW-1185">Reference proteome</keyword>
<evidence type="ECO:0000259" key="2">
    <source>
        <dbReference type="Pfam" id="PF12339"/>
    </source>
</evidence>
<dbReference type="InterPro" id="IPR021059">
    <property type="entry name" value="DnaJ-related_N"/>
</dbReference>
<evidence type="ECO:0000256" key="1">
    <source>
        <dbReference type="ARBA" id="ARBA00023186"/>
    </source>
</evidence>